<evidence type="ECO:0000313" key="1">
    <source>
        <dbReference type="EMBL" id="MBK1790735.1"/>
    </source>
</evidence>
<sequence>MKFTTSLLTTVFAISSLSASELEVPHITVTGMAEERVAPDEMSWRLRVESKGEKVAETAEVHDKKVAKVLAFLKQQGGDEKKISTSSISLEEERERQDCKYVHLGYKAQTDIRYVSQDLQKYRELWIGLSQLDGLSVRSVELQLADPIPHQESTRLKALAAAKKKAASMAEVLDSKIGKPLIIKDRPVNDGFYGVRITRNSIDSVLDGASSAGSLAAGTVSISSTVEVTFALTSAE</sequence>
<name>A0A8J7SKE7_9BACT</name>
<proteinExistence type="predicted"/>
<dbReference type="InterPro" id="IPR052022">
    <property type="entry name" value="26kDa_periplasmic_antigen"/>
</dbReference>
<dbReference type="GO" id="GO:0006974">
    <property type="term" value="P:DNA damage response"/>
    <property type="evidence" value="ECO:0007669"/>
    <property type="project" value="TreeGrafter"/>
</dbReference>
<dbReference type="PANTHER" id="PTHR34387">
    <property type="entry name" value="SLR1258 PROTEIN"/>
    <property type="match status" value="1"/>
</dbReference>
<gene>
    <name evidence="1" type="ORF">JIN82_06155</name>
</gene>
<organism evidence="1 2">
    <name type="scientific">Persicirhabdus sediminis</name>
    <dbReference type="NCBI Taxonomy" id="454144"/>
    <lineage>
        <taxon>Bacteria</taxon>
        <taxon>Pseudomonadati</taxon>
        <taxon>Verrucomicrobiota</taxon>
        <taxon>Verrucomicrobiia</taxon>
        <taxon>Verrucomicrobiales</taxon>
        <taxon>Verrucomicrobiaceae</taxon>
        <taxon>Persicirhabdus</taxon>
    </lineage>
</organism>
<reference evidence="1" key="1">
    <citation type="submission" date="2021-01" db="EMBL/GenBank/DDBJ databases">
        <title>Modified the classification status of verrucomicrobia.</title>
        <authorList>
            <person name="Feng X."/>
        </authorList>
    </citation>
    <scope>NUCLEOTIDE SEQUENCE</scope>
    <source>
        <strain evidence="1">_KCTC 22039</strain>
    </source>
</reference>
<dbReference type="Proteomes" id="UP000624703">
    <property type="component" value="Unassembled WGS sequence"/>
</dbReference>
<dbReference type="PANTHER" id="PTHR34387:SF1">
    <property type="entry name" value="PERIPLASMIC IMMUNOGENIC PROTEIN"/>
    <property type="match status" value="1"/>
</dbReference>
<comment type="caution">
    <text evidence="1">The sequence shown here is derived from an EMBL/GenBank/DDBJ whole genome shotgun (WGS) entry which is preliminary data.</text>
</comment>
<accession>A0A8J7SKE7</accession>
<dbReference type="Gene3D" id="3.30.70.2970">
    <property type="entry name" value="Protein of unknown function (DUF541), domain 2"/>
    <property type="match status" value="1"/>
</dbReference>
<dbReference type="InterPro" id="IPR007497">
    <property type="entry name" value="SIMPL/DUF541"/>
</dbReference>
<keyword evidence="2" id="KW-1185">Reference proteome</keyword>
<evidence type="ECO:0000313" key="2">
    <source>
        <dbReference type="Proteomes" id="UP000624703"/>
    </source>
</evidence>
<dbReference type="EMBL" id="JAENIM010000032">
    <property type="protein sequence ID" value="MBK1790735.1"/>
    <property type="molecule type" value="Genomic_DNA"/>
</dbReference>
<protein>
    <submittedName>
        <fullName evidence="1">SIMPL domain-containing protein</fullName>
    </submittedName>
</protein>
<dbReference type="AlphaFoldDB" id="A0A8J7SKE7"/>
<dbReference type="Gene3D" id="3.30.110.170">
    <property type="entry name" value="Protein of unknown function (DUF541), domain 1"/>
    <property type="match status" value="1"/>
</dbReference>
<dbReference type="RefSeq" id="WP_200310758.1">
    <property type="nucleotide sequence ID" value="NZ_JAENIM010000032.1"/>
</dbReference>
<dbReference type="Pfam" id="PF04402">
    <property type="entry name" value="SIMPL"/>
    <property type="match status" value="1"/>
</dbReference>